<dbReference type="PANTHER" id="PTHR43434:SF22">
    <property type="entry name" value="PHOSPHOGLYCOLATE PHOSPHATASE"/>
    <property type="match status" value="1"/>
</dbReference>
<protein>
    <submittedName>
        <fullName evidence="2">Uncharacterized protein</fullName>
    </submittedName>
</protein>
<dbReference type="EMBL" id="CH991566">
    <property type="protein sequence ID" value="EDQ86363.1"/>
    <property type="molecule type" value="Genomic_DNA"/>
</dbReference>
<evidence type="ECO:0000256" key="1">
    <source>
        <dbReference type="SAM" id="MobiDB-lite"/>
    </source>
</evidence>
<dbReference type="SFLD" id="SFLDG01129">
    <property type="entry name" value="C1.5:_HAD__Beta-PGM__Phosphata"/>
    <property type="match status" value="1"/>
</dbReference>
<evidence type="ECO:0000313" key="2">
    <source>
        <dbReference type="EMBL" id="EDQ86363.1"/>
    </source>
</evidence>
<keyword evidence="3" id="KW-1185">Reference proteome</keyword>
<dbReference type="GO" id="GO:0006281">
    <property type="term" value="P:DNA repair"/>
    <property type="evidence" value="ECO:0000318"/>
    <property type="project" value="GO_Central"/>
</dbReference>
<dbReference type="Proteomes" id="UP000001357">
    <property type="component" value="Unassembled WGS sequence"/>
</dbReference>
<sequence>MAALILRSSSRRSRALVATTHKWLLSHQLSHSTGPNLARSYATAPTGPTYASTAFLHQRLRPQRSQNSHGAKLNPDKGSASGLAAGRSFMRTQSGTGDSLQVSQQKNWQCIIFDKDGTLFDTRKTWHAWAECMGQHLTDACSQDACSTFFKHVGYDPETRAIAGNGLLAMRPWTEIYDAMAIILSSCSNQELEDCVASVGQWRRDFDMVEGQELLFDVADLFTQLRASGVKVAINTADDRLSTDGILAKYGLTDLVDIVLTSSEMPHPKPHQDSALFICSSLSVDPELTMVVGDTSADLLLGRNANLGLSVGVLSGACTKEELSRNSDIILKDARGVLQLINAPLDALEG</sequence>
<dbReference type="AlphaFoldDB" id="A9V7U1"/>
<dbReference type="STRING" id="81824.A9V7U1"/>
<dbReference type="InterPro" id="IPR023198">
    <property type="entry name" value="PGP-like_dom2"/>
</dbReference>
<dbReference type="PANTHER" id="PTHR43434">
    <property type="entry name" value="PHOSPHOGLYCOLATE PHOSPHATASE"/>
    <property type="match status" value="1"/>
</dbReference>
<gene>
    <name evidence="2" type="ORF">MONBRDRAFT_38439</name>
</gene>
<dbReference type="InterPro" id="IPR050155">
    <property type="entry name" value="HAD-like_hydrolase_sf"/>
</dbReference>
<dbReference type="SFLD" id="SFLDS00003">
    <property type="entry name" value="Haloacid_Dehalogenase"/>
    <property type="match status" value="1"/>
</dbReference>
<feature type="region of interest" description="Disordered" evidence="1">
    <location>
        <begin position="61"/>
        <end position="82"/>
    </location>
</feature>
<evidence type="ECO:0000313" key="3">
    <source>
        <dbReference type="Proteomes" id="UP000001357"/>
    </source>
</evidence>
<dbReference type="InParanoid" id="A9V7U1"/>
<dbReference type="InterPro" id="IPR023214">
    <property type="entry name" value="HAD_sf"/>
</dbReference>
<accession>A9V7U1</accession>
<organism evidence="2 3">
    <name type="scientific">Monosiga brevicollis</name>
    <name type="common">Choanoflagellate</name>
    <dbReference type="NCBI Taxonomy" id="81824"/>
    <lineage>
        <taxon>Eukaryota</taxon>
        <taxon>Choanoflagellata</taxon>
        <taxon>Craspedida</taxon>
        <taxon>Salpingoecidae</taxon>
        <taxon>Monosiga</taxon>
    </lineage>
</organism>
<dbReference type="SUPFAM" id="SSF56784">
    <property type="entry name" value="HAD-like"/>
    <property type="match status" value="1"/>
</dbReference>
<reference evidence="2 3" key="1">
    <citation type="journal article" date="2008" name="Nature">
        <title>The genome of the choanoflagellate Monosiga brevicollis and the origin of metazoans.</title>
        <authorList>
            <consortium name="JGI Sequencing"/>
            <person name="King N."/>
            <person name="Westbrook M.J."/>
            <person name="Young S.L."/>
            <person name="Kuo A."/>
            <person name="Abedin M."/>
            <person name="Chapman J."/>
            <person name="Fairclough S."/>
            <person name="Hellsten U."/>
            <person name="Isogai Y."/>
            <person name="Letunic I."/>
            <person name="Marr M."/>
            <person name="Pincus D."/>
            <person name="Putnam N."/>
            <person name="Rokas A."/>
            <person name="Wright K.J."/>
            <person name="Zuzow R."/>
            <person name="Dirks W."/>
            <person name="Good M."/>
            <person name="Goodstein D."/>
            <person name="Lemons D."/>
            <person name="Li W."/>
            <person name="Lyons J.B."/>
            <person name="Morris A."/>
            <person name="Nichols S."/>
            <person name="Richter D.J."/>
            <person name="Salamov A."/>
            <person name="Bork P."/>
            <person name="Lim W.A."/>
            <person name="Manning G."/>
            <person name="Miller W.T."/>
            <person name="McGinnis W."/>
            <person name="Shapiro H."/>
            <person name="Tjian R."/>
            <person name="Grigoriev I.V."/>
            <person name="Rokhsar D."/>
        </authorList>
    </citation>
    <scope>NUCLEOTIDE SEQUENCE [LARGE SCALE GENOMIC DNA]</scope>
    <source>
        <strain evidence="3">MX1 / ATCC 50154</strain>
    </source>
</reference>
<dbReference type="KEGG" id="mbr:MONBRDRAFT_38439"/>
<name>A9V7U1_MONBE</name>
<dbReference type="GeneID" id="5894080"/>
<dbReference type="Pfam" id="PF00702">
    <property type="entry name" value="Hydrolase"/>
    <property type="match status" value="1"/>
</dbReference>
<dbReference type="Gene3D" id="3.40.50.1000">
    <property type="entry name" value="HAD superfamily/HAD-like"/>
    <property type="match status" value="1"/>
</dbReference>
<dbReference type="InterPro" id="IPR036412">
    <property type="entry name" value="HAD-like_sf"/>
</dbReference>
<dbReference type="eggNOG" id="ENOG502S0DN">
    <property type="taxonomic scope" value="Eukaryota"/>
</dbReference>
<dbReference type="RefSeq" id="XP_001748753.1">
    <property type="nucleotide sequence ID" value="XM_001748701.1"/>
</dbReference>
<dbReference type="GO" id="GO:0008967">
    <property type="term" value="F:phosphoglycolate phosphatase activity"/>
    <property type="evidence" value="ECO:0000318"/>
    <property type="project" value="GO_Central"/>
</dbReference>
<dbReference type="Gene3D" id="1.10.150.240">
    <property type="entry name" value="Putative phosphatase, domain 2"/>
    <property type="match status" value="1"/>
</dbReference>
<proteinExistence type="predicted"/>